<dbReference type="GO" id="GO:0008955">
    <property type="term" value="F:peptidoglycan glycosyltransferase activity"/>
    <property type="evidence" value="ECO:0007669"/>
    <property type="project" value="UniProtKB-EC"/>
</dbReference>
<evidence type="ECO:0000256" key="12">
    <source>
        <dbReference type="ARBA" id="ARBA00041185"/>
    </source>
</evidence>
<evidence type="ECO:0000313" key="18">
    <source>
        <dbReference type="EMBL" id="GMA71518.1"/>
    </source>
</evidence>
<dbReference type="Proteomes" id="UP001157039">
    <property type="component" value="Unassembled WGS sequence"/>
</dbReference>
<dbReference type="PANTHER" id="PTHR30474:SF2">
    <property type="entry name" value="PEPTIDOGLYCAN GLYCOSYLTRANSFERASE FTSW-RELATED"/>
    <property type="match status" value="1"/>
</dbReference>
<feature type="transmembrane region" description="Helical" evidence="17">
    <location>
        <begin position="198"/>
        <end position="218"/>
    </location>
</feature>
<dbReference type="GO" id="GO:0051301">
    <property type="term" value="P:cell division"/>
    <property type="evidence" value="ECO:0007669"/>
    <property type="project" value="InterPro"/>
</dbReference>
<keyword evidence="7 17" id="KW-1133">Transmembrane helix</keyword>
<evidence type="ECO:0000256" key="4">
    <source>
        <dbReference type="ARBA" id="ARBA00022692"/>
    </source>
</evidence>
<evidence type="ECO:0000256" key="2">
    <source>
        <dbReference type="ARBA" id="ARBA00022676"/>
    </source>
</evidence>
<evidence type="ECO:0000256" key="5">
    <source>
        <dbReference type="ARBA" id="ARBA00022960"/>
    </source>
</evidence>
<dbReference type="PANTHER" id="PTHR30474">
    <property type="entry name" value="CELL CYCLE PROTEIN"/>
    <property type="match status" value="1"/>
</dbReference>
<dbReference type="GO" id="GO:0008360">
    <property type="term" value="P:regulation of cell shape"/>
    <property type="evidence" value="ECO:0007669"/>
    <property type="project" value="UniProtKB-KW"/>
</dbReference>
<dbReference type="GO" id="GO:0005886">
    <property type="term" value="C:plasma membrane"/>
    <property type="evidence" value="ECO:0007669"/>
    <property type="project" value="TreeGrafter"/>
</dbReference>
<evidence type="ECO:0000256" key="16">
    <source>
        <dbReference type="ARBA" id="ARBA00049966"/>
    </source>
</evidence>
<keyword evidence="6" id="KW-0573">Peptidoglycan synthesis</keyword>
<proteinExistence type="inferred from homology"/>
<evidence type="ECO:0000256" key="13">
    <source>
        <dbReference type="ARBA" id="ARBA00041418"/>
    </source>
</evidence>
<feature type="transmembrane region" description="Helical" evidence="17">
    <location>
        <begin position="49"/>
        <end position="67"/>
    </location>
</feature>
<dbReference type="GO" id="GO:0015648">
    <property type="term" value="F:lipid-linked peptidoglycan transporter activity"/>
    <property type="evidence" value="ECO:0007669"/>
    <property type="project" value="TreeGrafter"/>
</dbReference>
<reference evidence="18 19" key="1">
    <citation type="journal article" date="2014" name="Int. J. Syst. Evol. Microbiol.">
        <title>Complete genome sequence of Corynebacterium casei LMG S-19264T (=DSM 44701T), isolated from a smear-ripened cheese.</title>
        <authorList>
            <consortium name="US DOE Joint Genome Institute (JGI-PGF)"/>
            <person name="Walter F."/>
            <person name="Albersmeier A."/>
            <person name="Kalinowski J."/>
            <person name="Ruckert C."/>
        </authorList>
    </citation>
    <scope>NUCLEOTIDE SEQUENCE [LARGE SCALE GENOMIC DNA]</scope>
    <source>
        <strain evidence="18 19">NBRC 114545</strain>
    </source>
</reference>
<sequence>MPNKIKKRHFIDWGILIPYLFLSIIGLMMVYSTTSYVLLENGQYPGRQAIFQLVFWLISLFLIFFIYKLKTNVLKNVKVTFVALLIVCFFLFLAFAFSPVNGAYGWIQIPGMGTIQPAEFFKVVAIWVFAAALAKRQSQIQYHFMYSVKGLLLTMLVPISALLFYPDFGNAAIIVLLSIVMLLASGVNYIYTLYTGLIGILGSILAIFGVNTIGKYFIPDYVLSRFAVFRNPFIDEYGDGHQMIHGYYALFNGGLFGRGLGNSIQKRVLTICAY</sequence>
<keyword evidence="4 17" id="KW-0812">Transmembrane</keyword>
<evidence type="ECO:0000256" key="6">
    <source>
        <dbReference type="ARBA" id="ARBA00022984"/>
    </source>
</evidence>
<organism evidence="18 19">
    <name type="scientific">Tetragenococcus osmophilus</name>
    <dbReference type="NCBI Taxonomy" id="526944"/>
    <lineage>
        <taxon>Bacteria</taxon>
        <taxon>Bacillati</taxon>
        <taxon>Bacillota</taxon>
        <taxon>Bacilli</taxon>
        <taxon>Lactobacillales</taxon>
        <taxon>Enterococcaceae</taxon>
        <taxon>Tetragenococcus</taxon>
    </lineage>
</organism>
<dbReference type="GO" id="GO:0009252">
    <property type="term" value="P:peptidoglycan biosynthetic process"/>
    <property type="evidence" value="ECO:0007669"/>
    <property type="project" value="UniProtKB-KW"/>
</dbReference>
<protein>
    <recommendedName>
        <fullName evidence="12">Probable peptidoglycan glycosyltransferase FtsW</fullName>
        <ecNumber evidence="14">2.4.99.28</ecNumber>
    </recommendedName>
    <alternativeName>
        <fullName evidence="13">Cell division protein FtsW</fullName>
    </alternativeName>
    <alternativeName>
        <fullName evidence="10">Cell wall polymerase</fullName>
    </alternativeName>
    <alternativeName>
        <fullName evidence="9">Peptidoglycan polymerase</fullName>
    </alternativeName>
</protein>
<keyword evidence="5" id="KW-0133">Cell shape</keyword>
<evidence type="ECO:0000256" key="11">
    <source>
        <dbReference type="ARBA" id="ARBA00038053"/>
    </source>
</evidence>
<evidence type="ECO:0000313" key="19">
    <source>
        <dbReference type="Proteomes" id="UP001157039"/>
    </source>
</evidence>
<comment type="catalytic activity">
    <reaction evidence="15">
        <text>[GlcNAc-(1-&gt;4)-Mur2Ac(oyl-L-Ala-gamma-D-Glu-L-Lys-D-Ala-D-Ala)](n)-di-trans,octa-cis-undecaprenyl diphosphate + beta-D-GlcNAc-(1-&gt;4)-Mur2Ac(oyl-L-Ala-gamma-D-Glu-L-Lys-D-Ala-D-Ala)-di-trans,octa-cis-undecaprenyl diphosphate = [GlcNAc-(1-&gt;4)-Mur2Ac(oyl-L-Ala-gamma-D-Glu-L-Lys-D-Ala-D-Ala)](n+1)-di-trans,octa-cis-undecaprenyl diphosphate + di-trans,octa-cis-undecaprenyl diphosphate + H(+)</text>
        <dbReference type="Rhea" id="RHEA:23708"/>
        <dbReference type="Rhea" id="RHEA-COMP:9602"/>
        <dbReference type="Rhea" id="RHEA-COMP:9603"/>
        <dbReference type="ChEBI" id="CHEBI:15378"/>
        <dbReference type="ChEBI" id="CHEBI:58405"/>
        <dbReference type="ChEBI" id="CHEBI:60033"/>
        <dbReference type="ChEBI" id="CHEBI:78435"/>
        <dbReference type="EC" id="2.4.99.28"/>
    </reaction>
</comment>
<feature type="transmembrane region" description="Helical" evidence="17">
    <location>
        <begin position="79"/>
        <end position="97"/>
    </location>
</feature>
<evidence type="ECO:0000256" key="7">
    <source>
        <dbReference type="ARBA" id="ARBA00022989"/>
    </source>
</evidence>
<accession>A0AA37XIN6</accession>
<gene>
    <name evidence="18" type="ORF">GCM10025885_05670</name>
</gene>
<feature type="transmembrane region" description="Helical" evidence="17">
    <location>
        <begin position="117"/>
        <end position="134"/>
    </location>
</feature>
<name>A0AA37XIN6_9ENTE</name>
<evidence type="ECO:0000256" key="9">
    <source>
        <dbReference type="ARBA" id="ARBA00032370"/>
    </source>
</evidence>
<dbReference type="AlphaFoldDB" id="A0AA37XIN6"/>
<dbReference type="InterPro" id="IPR001182">
    <property type="entry name" value="FtsW/RodA"/>
</dbReference>
<feature type="transmembrane region" description="Helical" evidence="17">
    <location>
        <begin position="146"/>
        <end position="165"/>
    </location>
</feature>
<dbReference type="EC" id="2.4.99.28" evidence="14"/>
<dbReference type="EMBL" id="BSUW01000001">
    <property type="protein sequence ID" value="GMA71518.1"/>
    <property type="molecule type" value="Genomic_DNA"/>
</dbReference>
<dbReference type="Pfam" id="PF01098">
    <property type="entry name" value="FTSW_RODA_SPOVE"/>
    <property type="match status" value="1"/>
</dbReference>
<dbReference type="GO" id="GO:0032153">
    <property type="term" value="C:cell division site"/>
    <property type="evidence" value="ECO:0007669"/>
    <property type="project" value="TreeGrafter"/>
</dbReference>
<comment type="caution">
    <text evidence="18">The sequence shown here is derived from an EMBL/GenBank/DDBJ whole genome shotgun (WGS) entry which is preliminary data.</text>
</comment>
<evidence type="ECO:0000256" key="10">
    <source>
        <dbReference type="ARBA" id="ARBA00033270"/>
    </source>
</evidence>
<evidence type="ECO:0000256" key="15">
    <source>
        <dbReference type="ARBA" id="ARBA00049902"/>
    </source>
</evidence>
<keyword evidence="3" id="KW-0808">Transferase</keyword>
<evidence type="ECO:0000256" key="1">
    <source>
        <dbReference type="ARBA" id="ARBA00004141"/>
    </source>
</evidence>
<keyword evidence="2" id="KW-0328">Glycosyltransferase</keyword>
<feature type="transmembrane region" description="Helical" evidence="17">
    <location>
        <begin position="12"/>
        <end position="37"/>
    </location>
</feature>
<keyword evidence="8 17" id="KW-0472">Membrane</keyword>
<comment type="function">
    <text evidence="16">Peptidoglycan polymerase that is essential for cell division.</text>
</comment>
<comment type="similarity">
    <text evidence="11">Belongs to the SEDS family. FtsW subfamily.</text>
</comment>
<evidence type="ECO:0000256" key="8">
    <source>
        <dbReference type="ARBA" id="ARBA00023136"/>
    </source>
</evidence>
<evidence type="ECO:0000256" key="14">
    <source>
        <dbReference type="ARBA" id="ARBA00044770"/>
    </source>
</evidence>
<comment type="subcellular location">
    <subcellularLocation>
        <location evidence="1">Membrane</location>
        <topology evidence="1">Multi-pass membrane protein</topology>
    </subcellularLocation>
</comment>
<evidence type="ECO:0000256" key="17">
    <source>
        <dbReference type="SAM" id="Phobius"/>
    </source>
</evidence>
<evidence type="ECO:0000256" key="3">
    <source>
        <dbReference type="ARBA" id="ARBA00022679"/>
    </source>
</evidence>
<feature type="transmembrane region" description="Helical" evidence="17">
    <location>
        <begin position="171"/>
        <end position="191"/>
    </location>
</feature>